<feature type="transmembrane region" description="Helical" evidence="2">
    <location>
        <begin position="333"/>
        <end position="353"/>
    </location>
</feature>
<proteinExistence type="predicted"/>
<feature type="transmembrane region" description="Helical" evidence="2">
    <location>
        <begin position="360"/>
        <end position="381"/>
    </location>
</feature>
<keyword evidence="2" id="KW-0812">Transmembrane</keyword>
<dbReference type="PANTHER" id="PTHR14969:SF13">
    <property type="entry name" value="AT30094P"/>
    <property type="match status" value="1"/>
</dbReference>
<dbReference type="CDD" id="cd03392">
    <property type="entry name" value="PAP2_like_2"/>
    <property type="match status" value="1"/>
</dbReference>
<feature type="transmembrane region" description="Helical" evidence="2">
    <location>
        <begin position="428"/>
        <end position="446"/>
    </location>
</feature>
<dbReference type="Pfam" id="PF01569">
    <property type="entry name" value="PAP2"/>
    <property type="match status" value="2"/>
</dbReference>
<feature type="transmembrane region" description="Helical" evidence="2">
    <location>
        <begin position="401"/>
        <end position="421"/>
    </location>
</feature>
<keyword evidence="2" id="KW-0472">Membrane</keyword>
<evidence type="ECO:0000256" key="2">
    <source>
        <dbReference type="SAM" id="Phobius"/>
    </source>
</evidence>
<feature type="region of interest" description="Disordered" evidence="1">
    <location>
        <begin position="480"/>
        <end position="527"/>
    </location>
</feature>
<evidence type="ECO:0000256" key="1">
    <source>
        <dbReference type="SAM" id="MobiDB-lite"/>
    </source>
</evidence>
<feature type="transmembrane region" description="Helical" evidence="2">
    <location>
        <begin position="220"/>
        <end position="238"/>
    </location>
</feature>
<keyword evidence="2" id="KW-1133">Transmembrane helix</keyword>
<evidence type="ECO:0000313" key="4">
    <source>
        <dbReference type="EMBL" id="CAA9435417.1"/>
    </source>
</evidence>
<dbReference type="Gene3D" id="1.20.144.10">
    <property type="entry name" value="Phosphatidic acid phosphatase type 2/haloperoxidase"/>
    <property type="match status" value="2"/>
</dbReference>
<gene>
    <name evidence="4" type="ORF">AVDCRST_MAG66-3550</name>
</gene>
<protein>
    <recommendedName>
        <fullName evidence="3">Phosphatidic acid phosphatase type 2/haloperoxidase domain-containing protein</fullName>
    </recommendedName>
</protein>
<dbReference type="InterPro" id="IPR036938">
    <property type="entry name" value="PAP2/HPO_sf"/>
</dbReference>
<feature type="domain" description="Phosphatidic acid phosphatase type 2/haloperoxidase" evidence="3">
    <location>
        <begin position="117"/>
        <end position="232"/>
    </location>
</feature>
<feature type="transmembrane region" description="Helical" evidence="2">
    <location>
        <begin position="161"/>
        <end position="180"/>
    </location>
</feature>
<feature type="domain" description="Phosphatidic acid phosphatase type 2/haloperoxidase" evidence="3">
    <location>
        <begin position="359"/>
        <end position="473"/>
    </location>
</feature>
<feature type="transmembrane region" description="Helical" evidence="2">
    <location>
        <begin position="119"/>
        <end position="141"/>
    </location>
</feature>
<dbReference type="EMBL" id="CADCUS010000506">
    <property type="protein sequence ID" value="CAA9435417.1"/>
    <property type="molecule type" value="Genomic_DNA"/>
</dbReference>
<sequence>MVHSARVSTVEGDRADRPSVPDGGTGPDRALGRFTATSAAGLAGLVLAGLAVALVLRLLAGPLLGADAALAGAVNAVVAPQPWLVATLSALTTLGETVTGAVVLVVLTAALVVRGRRRLAAFTVVTGLGALALGPAVKALVGRLRPIVETPVATAPGPSFPSGHTLTVTVWVGVLLLVVLPAVSERRRRPVIAAAVALVVLAGLTRLGLGVHFLSDVVGGWALGAAWLAVTASAFRAWRGDPDAPLADGLEPEAAGDLEPAPEHDPPAHRRTVAAQLLVVAVLLVGVLLALGQLVTRVLPGTPLGAADVDAVRFLAENRTPALDALSDPVDEVGNTLVVVVLGLASAVLAVALTRRLRAAVLLAAAVVGETLMFMLTASITGRERPAVPHLDEQLPPTSSFPSGHTAASVALYGGIAVLVLGATRAWWRWLAVATAVVLVVGVAWARLHRGAHHPSDVLGSLVLTLPWLYALHRLIPRPGSPPGRAPRAERVEPRRGAPSGQRPARTDPVPDPSVRRIASGGDLGRG</sequence>
<dbReference type="PANTHER" id="PTHR14969">
    <property type="entry name" value="SPHINGOSINE-1-PHOSPHATE PHOSPHOHYDROLASE"/>
    <property type="match status" value="1"/>
</dbReference>
<dbReference type="AlphaFoldDB" id="A0A6J4Q7X7"/>
<feature type="region of interest" description="Disordered" evidence="1">
    <location>
        <begin position="1"/>
        <end position="28"/>
    </location>
</feature>
<name>A0A6J4Q7X7_9PSEU</name>
<reference evidence="4" key="1">
    <citation type="submission" date="2020-02" db="EMBL/GenBank/DDBJ databases">
        <authorList>
            <person name="Meier V. D."/>
        </authorList>
    </citation>
    <scope>NUCLEOTIDE SEQUENCE</scope>
    <source>
        <strain evidence="4">AVDCRST_MAG66</strain>
    </source>
</reference>
<evidence type="ECO:0000259" key="3">
    <source>
        <dbReference type="SMART" id="SM00014"/>
    </source>
</evidence>
<feature type="transmembrane region" description="Helical" evidence="2">
    <location>
        <begin position="83"/>
        <end position="112"/>
    </location>
</feature>
<accession>A0A6J4Q7X7</accession>
<feature type="transmembrane region" description="Helical" evidence="2">
    <location>
        <begin position="192"/>
        <end position="214"/>
    </location>
</feature>
<dbReference type="SUPFAM" id="SSF48317">
    <property type="entry name" value="Acid phosphatase/Vanadium-dependent haloperoxidase"/>
    <property type="match status" value="2"/>
</dbReference>
<feature type="transmembrane region" description="Helical" evidence="2">
    <location>
        <begin position="39"/>
        <end position="63"/>
    </location>
</feature>
<dbReference type="SMART" id="SM00014">
    <property type="entry name" value="acidPPc"/>
    <property type="match status" value="2"/>
</dbReference>
<feature type="transmembrane region" description="Helical" evidence="2">
    <location>
        <begin position="273"/>
        <end position="295"/>
    </location>
</feature>
<organism evidence="4">
    <name type="scientific">uncultured Pseudonocardia sp</name>
    <dbReference type="NCBI Taxonomy" id="211455"/>
    <lineage>
        <taxon>Bacteria</taxon>
        <taxon>Bacillati</taxon>
        <taxon>Actinomycetota</taxon>
        <taxon>Actinomycetes</taxon>
        <taxon>Pseudonocardiales</taxon>
        <taxon>Pseudonocardiaceae</taxon>
        <taxon>Pseudonocardia</taxon>
        <taxon>environmental samples</taxon>
    </lineage>
</organism>
<dbReference type="InterPro" id="IPR000326">
    <property type="entry name" value="PAP2/HPO"/>
</dbReference>
<feature type="compositionally biased region" description="Basic and acidic residues" evidence="1">
    <location>
        <begin position="487"/>
        <end position="496"/>
    </location>
</feature>